<comment type="caution">
    <text evidence="4">The sequence shown here is derived from an EMBL/GenBank/DDBJ whole genome shotgun (WGS) entry which is preliminary data.</text>
</comment>
<dbReference type="InterPro" id="IPR040372">
    <property type="entry name" value="YaeB-like"/>
</dbReference>
<dbReference type="InterPro" id="IPR036414">
    <property type="entry name" value="YaeB_N_sf"/>
</dbReference>
<dbReference type="Pfam" id="PF18389">
    <property type="entry name" value="TrmO_C"/>
    <property type="match status" value="1"/>
</dbReference>
<dbReference type="InterPro" id="IPR041369">
    <property type="entry name" value="TrmO_C"/>
</dbReference>
<evidence type="ECO:0000256" key="1">
    <source>
        <dbReference type="ARBA" id="ARBA00022691"/>
    </source>
</evidence>
<dbReference type="RefSeq" id="WP_345342041.1">
    <property type="nucleotide sequence ID" value="NZ_BAABLI010000033.1"/>
</dbReference>
<evidence type="ECO:0000313" key="5">
    <source>
        <dbReference type="Proteomes" id="UP001597380"/>
    </source>
</evidence>
<reference evidence="5" key="1">
    <citation type="journal article" date="2019" name="Int. J. Syst. Evol. Microbiol.">
        <title>The Global Catalogue of Microorganisms (GCM) 10K type strain sequencing project: providing services to taxonomists for standard genome sequencing and annotation.</title>
        <authorList>
            <consortium name="The Broad Institute Genomics Platform"/>
            <consortium name="The Broad Institute Genome Sequencing Center for Infectious Disease"/>
            <person name="Wu L."/>
            <person name="Ma J."/>
        </authorList>
    </citation>
    <scope>NUCLEOTIDE SEQUENCE [LARGE SCALE GENOMIC DNA]</scope>
    <source>
        <strain evidence="5">CGMCC 1.10992</strain>
    </source>
</reference>
<proteinExistence type="inferred from homology"/>
<dbReference type="InterPro" id="IPR023370">
    <property type="entry name" value="TrmO-like_N"/>
</dbReference>
<dbReference type="PROSITE" id="PS01318">
    <property type="entry name" value="TSAA_1"/>
    <property type="match status" value="1"/>
</dbReference>
<evidence type="ECO:0000256" key="2">
    <source>
        <dbReference type="ARBA" id="ARBA00033753"/>
    </source>
</evidence>
<dbReference type="Proteomes" id="UP001597380">
    <property type="component" value="Unassembled WGS sequence"/>
</dbReference>
<evidence type="ECO:0000259" key="3">
    <source>
        <dbReference type="PROSITE" id="PS51668"/>
    </source>
</evidence>
<keyword evidence="5" id="KW-1185">Reference proteome</keyword>
<dbReference type="InterPro" id="IPR036413">
    <property type="entry name" value="YaeB-like_sf"/>
</dbReference>
<dbReference type="PANTHER" id="PTHR12818">
    <property type="entry name" value="TRNA (ADENINE(37)-N6)-METHYLTRANSFERASE"/>
    <property type="match status" value="1"/>
</dbReference>
<dbReference type="Gene3D" id="2.40.30.70">
    <property type="entry name" value="YaeB-like"/>
    <property type="match status" value="1"/>
</dbReference>
<protein>
    <submittedName>
        <fullName evidence="4">tRNA (N6-threonylcarbamoyladenosine(37)-N6)-methyltransferase TrmO</fullName>
    </submittedName>
</protein>
<comment type="similarity">
    <text evidence="2">Belongs to the tRNA methyltransferase O family.</text>
</comment>
<accession>A0ABW4XQE7</accession>
<feature type="domain" description="TsaA-like" evidence="3">
    <location>
        <begin position="6"/>
        <end position="147"/>
    </location>
</feature>
<dbReference type="EMBL" id="JBHUHT010000029">
    <property type="protein sequence ID" value="MFD2097776.1"/>
    <property type="molecule type" value="Genomic_DNA"/>
</dbReference>
<organism evidence="4 5">
    <name type="scientific">Corallincola platygyrae</name>
    <dbReference type="NCBI Taxonomy" id="1193278"/>
    <lineage>
        <taxon>Bacteria</taxon>
        <taxon>Pseudomonadati</taxon>
        <taxon>Pseudomonadota</taxon>
        <taxon>Gammaproteobacteria</taxon>
        <taxon>Alteromonadales</taxon>
        <taxon>Psychromonadaceae</taxon>
        <taxon>Corallincola</taxon>
    </lineage>
</organism>
<sequence length="240" mass="26732">MSDITLSPVAVIRTPYKQKFAVPRQPGLVKAAKAELEFLPPYDNPECVRGIEEFSHLWLLFRFHHTADKGWSPLVRPPRLGGNKRIGVFATRSTFRPNAMGLSVVKLLGVEITKGKTKLILEGADLVDGTPVFDVKPYLPYSDAHPTASGGYADDRPDTGMTIEFSSAAYKQLAHHQQRLPELKALIEQVLQQDPRPAYKQGLEGKQSFGMSLYDLNIKYWVDGQITHVTEISTITADTN</sequence>
<dbReference type="Pfam" id="PF01980">
    <property type="entry name" value="TrmO_N"/>
    <property type="match status" value="1"/>
</dbReference>
<keyword evidence="1" id="KW-0949">S-adenosyl-L-methionine</keyword>
<gene>
    <name evidence="4" type="primary">tsaA</name>
    <name evidence="4" type="ORF">ACFSJ3_17430</name>
</gene>
<dbReference type="PROSITE" id="PS51668">
    <property type="entry name" value="TSAA_2"/>
    <property type="match status" value="1"/>
</dbReference>
<dbReference type="NCBIfam" id="TIGR00104">
    <property type="entry name" value="tRNA_TsaA"/>
    <property type="match status" value="1"/>
</dbReference>
<dbReference type="PANTHER" id="PTHR12818:SF0">
    <property type="entry name" value="TRNA (ADENINE(37)-N6)-METHYLTRANSFERASE"/>
    <property type="match status" value="1"/>
</dbReference>
<evidence type="ECO:0000313" key="4">
    <source>
        <dbReference type="EMBL" id="MFD2097776.1"/>
    </source>
</evidence>
<dbReference type="Gene3D" id="3.30.2310.10">
    <property type="entry name" value="YaeB-like"/>
    <property type="match status" value="1"/>
</dbReference>
<dbReference type="CDD" id="cd09281">
    <property type="entry name" value="UPF0066"/>
    <property type="match status" value="1"/>
</dbReference>
<dbReference type="SUPFAM" id="SSF118196">
    <property type="entry name" value="YaeB-like"/>
    <property type="match status" value="1"/>
</dbReference>
<name>A0ABW4XQE7_9GAMM</name>
<dbReference type="InterPro" id="IPR023368">
    <property type="entry name" value="UPF0066_cons_site"/>
</dbReference>